<evidence type="ECO:0000259" key="3">
    <source>
        <dbReference type="PROSITE" id="PS50222"/>
    </source>
</evidence>
<feature type="domain" description="EF-hand" evidence="3">
    <location>
        <begin position="43"/>
        <end position="78"/>
    </location>
</feature>
<dbReference type="AlphaFoldDB" id="A0A8T3AZW8"/>
<dbReference type="InterPro" id="IPR002048">
    <property type="entry name" value="EF_hand_dom"/>
</dbReference>
<evidence type="ECO:0000256" key="2">
    <source>
        <dbReference type="ARBA" id="ARBA00022837"/>
    </source>
</evidence>
<dbReference type="EMBL" id="JAGYWB010000012">
    <property type="protein sequence ID" value="KAI0501478.1"/>
    <property type="molecule type" value="Genomic_DNA"/>
</dbReference>
<feature type="domain" description="EF-hand" evidence="3">
    <location>
        <begin position="153"/>
        <end position="184"/>
    </location>
</feature>
<dbReference type="Gene3D" id="1.10.238.10">
    <property type="entry name" value="EF-hand"/>
    <property type="match status" value="2"/>
</dbReference>
<dbReference type="Pfam" id="PF13499">
    <property type="entry name" value="EF-hand_7"/>
    <property type="match status" value="2"/>
</dbReference>
<name>A0A8T3AZW8_DENNO</name>
<keyword evidence="5" id="KW-1185">Reference proteome</keyword>
<dbReference type="Proteomes" id="UP000829196">
    <property type="component" value="Unassembled WGS sequence"/>
</dbReference>
<dbReference type="InterPro" id="IPR018247">
    <property type="entry name" value="EF_Hand_1_Ca_BS"/>
</dbReference>
<keyword evidence="2" id="KW-0106">Calcium</keyword>
<dbReference type="InterPro" id="IPR011992">
    <property type="entry name" value="EF-hand-dom_pair"/>
</dbReference>
<evidence type="ECO:0000313" key="4">
    <source>
        <dbReference type="EMBL" id="KAI0501478.1"/>
    </source>
</evidence>
<protein>
    <recommendedName>
        <fullName evidence="3">EF-hand domain-containing protein</fullName>
    </recommendedName>
</protein>
<dbReference type="PROSITE" id="PS50222">
    <property type="entry name" value="EF_HAND_2"/>
    <property type="match status" value="3"/>
</dbReference>
<dbReference type="SUPFAM" id="SSF47473">
    <property type="entry name" value="EF-hand"/>
    <property type="match status" value="1"/>
</dbReference>
<dbReference type="GO" id="GO:0005509">
    <property type="term" value="F:calcium ion binding"/>
    <property type="evidence" value="ECO:0007669"/>
    <property type="project" value="InterPro"/>
</dbReference>
<accession>A0A8T3AZW8</accession>
<dbReference type="CDD" id="cd00051">
    <property type="entry name" value="EFh"/>
    <property type="match status" value="2"/>
</dbReference>
<evidence type="ECO:0000313" key="5">
    <source>
        <dbReference type="Proteomes" id="UP000829196"/>
    </source>
</evidence>
<proteinExistence type="predicted"/>
<evidence type="ECO:0000256" key="1">
    <source>
        <dbReference type="ARBA" id="ARBA00022737"/>
    </source>
</evidence>
<comment type="caution">
    <text evidence="4">The sequence shown here is derived from an EMBL/GenBank/DDBJ whole genome shotgun (WGS) entry which is preliminary data.</text>
</comment>
<dbReference type="OrthoDB" id="26525at2759"/>
<dbReference type="PANTHER" id="PTHR23050">
    <property type="entry name" value="CALCIUM BINDING PROTEIN"/>
    <property type="match status" value="1"/>
</dbReference>
<feature type="domain" description="EF-hand" evidence="3">
    <location>
        <begin position="81"/>
        <end position="116"/>
    </location>
</feature>
<reference evidence="4" key="1">
    <citation type="journal article" date="2022" name="Front. Genet.">
        <title>Chromosome-Scale Assembly of the Dendrobium nobile Genome Provides Insights Into the Molecular Mechanism of the Biosynthesis of the Medicinal Active Ingredient of Dendrobium.</title>
        <authorList>
            <person name="Xu Q."/>
            <person name="Niu S.-C."/>
            <person name="Li K.-L."/>
            <person name="Zheng P.-J."/>
            <person name="Zhang X.-J."/>
            <person name="Jia Y."/>
            <person name="Liu Y."/>
            <person name="Niu Y.-X."/>
            <person name="Yu L.-H."/>
            <person name="Chen D.-F."/>
            <person name="Zhang G.-Q."/>
        </authorList>
    </citation>
    <scope>NUCLEOTIDE SEQUENCE</scope>
    <source>
        <tissue evidence="4">Leaf</tissue>
    </source>
</reference>
<dbReference type="FunFam" id="1.10.238.10:FF:000003">
    <property type="entry name" value="Calmodulin A"/>
    <property type="match status" value="2"/>
</dbReference>
<keyword evidence="1" id="KW-0677">Repeat</keyword>
<dbReference type="InterPro" id="IPR050145">
    <property type="entry name" value="Centrin_CML-like"/>
</dbReference>
<dbReference type="SMART" id="SM00054">
    <property type="entry name" value="EFh"/>
    <property type="match status" value="3"/>
</dbReference>
<gene>
    <name evidence="4" type="ORF">KFK09_016423</name>
</gene>
<sequence>MSSLYAKLSPKSPDSRKIFKVTLPTFLRHSLYSPKPSPGQINTKIKHLREIFHHFDANRDGKISADELRSIFSSDGRAEAFTKETVAAILPGLDIDGDGLIGFDDFVTMMTAEEETEEELRRVFEEFEGEKGSGRISPAGLQRVLRRRLGEDRTVKDCEAMIRPFDLDGDGELDFGEFRMMMTS</sequence>
<dbReference type="PROSITE" id="PS00018">
    <property type="entry name" value="EF_HAND_1"/>
    <property type="match status" value="3"/>
</dbReference>
<dbReference type="SMR" id="A0A8T3AZW8"/>
<organism evidence="4 5">
    <name type="scientific">Dendrobium nobile</name>
    <name type="common">Orchid</name>
    <dbReference type="NCBI Taxonomy" id="94219"/>
    <lineage>
        <taxon>Eukaryota</taxon>
        <taxon>Viridiplantae</taxon>
        <taxon>Streptophyta</taxon>
        <taxon>Embryophyta</taxon>
        <taxon>Tracheophyta</taxon>
        <taxon>Spermatophyta</taxon>
        <taxon>Magnoliopsida</taxon>
        <taxon>Liliopsida</taxon>
        <taxon>Asparagales</taxon>
        <taxon>Orchidaceae</taxon>
        <taxon>Epidendroideae</taxon>
        <taxon>Malaxideae</taxon>
        <taxon>Dendrobiinae</taxon>
        <taxon>Dendrobium</taxon>
    </lineage>
</organism>